<evidence type="ECO:0000313" key="6">
    <source>
        <dbReference type="Proteomes" id="UP000011744"/>
    </source>
</evidence>
<keyword evidence="6" id="KW-1185">Reference proteome</keyword>
<evidence type="ECO:0000256" key="2">
    <source>
        <dbReference type="ARBA" id="ARBA00022729"/>
    </source>
</evidence>
<dbReference type="GO" id="GO:0006865">
    <property type="term" value="P:amino acid transport"/>
    <property type="evidence" value="ECO:0007669"/>
    <property type="project" value="UniProtKB-KW"/>
</dbReference>
<accession>M2Y8B1</accession>
<comment type="similarity">
    <text evidence="1">Belongs to the leucine-binding protein family.</text>
</comment>
<evidence type="ECO:0000313" key="5">
    <source>
        <dbReference type="EMBL" id="EME69291.1"/>
    </source>
</evidence>
<sequence>MIIQGDDQAKPDIGVQLAEKMVERDKVDVITGINFSNVMLAVAKPVLESKTLLLSVNAGPSQLAGKECHPYYFSISYQNDNVAEAMGQFLAAKGVKTVYLMAPNYPSGKDQMNGFKRFYHGQIVGEVYTQFNQPDYAAELAQIRQTKPEAVFYFYPGGMGINFLKQYAQAGLKSEIPLYGPSFSLDQTILPAVGDAALGAFSTSFWSETMDTSLNRKFVADFEATYGRVPSPYAATAYDGALALNSAIKAAGGSKNREAVRKALETVKLDSVRGDIKFNTNHHPIQNYYLYEVVKDPKGRLTNAHRSEVFRQHKDAYFESCKM</sequence>
<dbReference type="CDD" id="cd06359">
    <property type="entry name" value="PBP1_Nba-like"/>
    <property type="match status" value="1"/>
</dbReference>
<evidence type="ECO:0000256" key="1">
    <source>
        <dbReference type="ARBA" id="ARBA00010062"/>
    </source>
</evidence>
<dbReference type="PANTHER" id="PTHR30483">
    <property type="entry name" value="LEUCINE-SPECIFIC-BINDING PROTEIN"/>
    <property type="match status" value="1"/>
</dbReference>
<dbReference type="STRING" id="1244869.H261_14215"/>
<evidence type="ECO:0000259" key="4">
    <source>
        <dbReference type="Pfam" id="PF13458"/>
    </source>
</evidence>
<dbReference type="Proteomes" id="UP000011744">
    <property type="component" value="Unassembled WGS sequence"/>
</dbReference>
<keyword evidence="2" id="KW-0732">Signal</keyword>
<dbReference type="EMBL" id="AONQ01000038">
    <property type="protein sequence ID" value="EME69291.1"/>
    <property type="molecule type" value="Genomic_DNA"/>
</dbReference>
<dbReference type="PANTHER" id="PTHR30483:SF6">
    <property type="entry name" value="PERIPLASMIC BINDING PROTEIN OF ABC TRANSPORTER FOR NATURAL AMINO ACIDS"/>
    <property type="match status" value="1"/>
</dbReference>
<organism evidence="5 6">
    <name type="scientific">Paramagnetospirillum caucaseum</name>
    <dbReference type="NCBI Taxonomy" id="1244869"/>
    <lineage>
        <taxon>Bacteria</taxon>
        <taxon>Pseudomonadati</taxon>
        <taxon>Pseudomonadota</taxon>
        <taxon>Alphaproteobacteria</taxon>
        <taxon>Rhodospirillales</taxon>
        <taxon>Magnetospirillaceae</taxon>
        <taxon>Paramagnetospirillum</taxon>
    </lineage>
</organism>
<feature type="domain" description="Leucine-binding protein" evidence="4">
    <location>
        <begin position="2"/>
        <end position="295"/>
    </location>
</feature>
<keyword evidence="3" id="KW-0813">Transport</keyword>
<name>M2Y8B1_9PROT</name>
<proteinExistence type="inferred from homology"/>
<evidence type="ECO:0000256" key="3">
    <source>
        <dbReference type="ARBA" id="ARBA00022970"/>
    </source>
</evidence>
<dbReference type="InterPro" id="IPR028081">
    <property type="entry name" value="Leu-bd"/>
</dbReference>
<dbReference type="Pfam" id="PF13458">
    <property type="entry name" value="Peripla_BP_6"/>
    <property type="match status" value="1"/>
</dbReference>
<protein>
    <submittedName>
        <fullName evidence="5">Putative ABC transporter substrate binding protein</fullName>
    </submittedName>
</protein>
<dbReference type="AlphaFoldDB" id="M2Y8B1"/>
<keyword evidence="3" id="KW-0029">Amino-acid transport</keyword>
<reference evidence="5 6" key="1">
    <citation type="journal article" date="2014" name="Genome Announc.">
        <title>Draft Genome Sequence of Magnetospirillum sp. Strain SO-1, a Freshwater Magnetotactic Bacterium Isolated from the Ol'khovka River, Russia.</title>
        <authorList>
            <person name="Grouzdev D.S."/>
            <person name="Dziuba M.V."/>
            <person name="Sukhacheva M.S."/>
            <person name="Mardanov A.V."/>
            <person name="Beletskiy A.V."/>
            <person name="Kuznetsov B.B."/>
            <person name="Skryabin K.G."/>
        </authorList>
    </citation>
    <scope>NUCLEOTIDE SEQUENCE [LARGE SCALE GENOMIC DNA]</scope>
    <source>
        <strain evidence="5 6">SO-1</strain>
    </source>
</reference>
<dbReference type="PATRIC" id="fig|1244869.3.peg.2863"/>
<dbReference type="InterPro" id="IPR028082">
    <property type="entry name" value="Peripla_BP_I"/>
</dbReference>
<dbReference type="SUPFAM" id="SSF53822">
    <property type="entry name" value="Periplasmic binding protein-like I"/>
    <property type="match status" value="1"/>
</dbReference>
<comment type="caution">
    <text evidence="5">The sequence shown here is derived from an EMBL/GenBank/DDBJ whole genome shotgun (WGS) entry which is preliminary data.</text>
</comment>
<gene>
    <name evidence="5" type="ORF">H261_14215</name>
</gene>
<dbReference type="eggNOG" id="COG0683">
    <property type="taxonomic scope" value="Bacteria"/>
</dbReference>
<dbReference type="Gene3D" id="3.40.50.2300">
    <property type="match status" value="2"/>
</dbReference>
<dbReference type="InterPro" id="IPR051010">
    <property type="entry name" value="BCAA_transport"/>
</dbReference>